<keyword evidence="13 15" id="KW-0368">Histidine biosynthesis</keyword>
<evidence type="ECO:0000256" key="1">
    <source>
        <dbReference type="ARBA" id="ARBA00000024"/>
    </source>
</evidence>
<dbReference type="Pfam" id="PF01502">
    <property type="entry name" value="PRA-CH"/>
    <property type="match status" value="1"/>
</dbReference>
<sequence>MKIDFSNISQLDFSKSELMPAIVQDAHTGQILMQGFCNAEAVEKSLEIGKVTFYSRSKQRLWTKGESSENYLELVSVHTDCDQDSLLFMALPKGPTCHLGTQSCFGDASPDLSFLGTLNKVIAQRKHDDPKESYTASLFAKELSRSCQKVGEEGVEVALAAMKNDNEELLNESADLLYHLLVLLQRQNLDISEVVTTLKARHK</sequence>
<evidence type="ECO:0000256" key="5">
    <source>
        <dbReference type="ARBA" id="ARBA00005204"/>
    </source>
</evidence>
<dbReference type="Proteomes" id="UP000030341">
    <property type="component" value="Chromosome 2"/>
</dbReference>
<dbReference type="RefSeq" id="WP_040135777.1">
    <property type="nucleotide sequence ID" value="NZ_CP009889.1"/>
</dbReference>
<feature type="region of interest" description="Phosphoribosyl-AMP cyclohydrolase" evidence="15">
    <location>
        <begin position="1"/>
        <end position="114"/>
    </location>
</feature>
<dbReference type="GO" id="GO:0005737">
    <property type="term" value="C:cytoplasm"/>
    <property type="evidence" value="ECO:0007669"/>
    <property type="project" value="UniProtKB-SubCell"/>
</dbReference>
<dbReference type="Gene3D" id="1.10.287.1080">
    <property type="entry name" value="MazG-like"/>
    <property type="match status" value="1"/>
</dbReference>
<dbReference type="HAMAP" id="MF_01019">
    <property type="entry name" value="HisIE"/>
    <property type="match status" value="1"/>
</dbReference>
<dbReference type="eggNOG" id="COG0139">
    <property type="taxonomic scope" value="Bacteria"/>
</dbReference>
<dbReference type="OrthoDB" id="9795769at2"/>
<keyword evidence="9 15" id="KW-0028">Amino-acid biosynthesis</keyword>
<dbReference type="PANTHER" id="PTHR42945">
    <property type="entry name" value="HISTIDINE BIOSYNTHESIS BIFUNCTIONAL PROTEIN"/>
    <property type="match status" value="1"/>
</dbReference>
<evidence type="ECO:0000256" key="2">
    <source>
        <dbReference type="ARBA" id="ARBA00001460"/>
    </source>
</evidence>
<dbReference type="UniPathway" id="UPA00031">
    <property type="reaction ID" value="UER00007"/>
</dbReference>
<evidence type="ECO:0000256" key="3">
    <source>
        <dbReference type="ARBA" id="ARBA00004496"/>
    </source>
</evidence>
<evidence type="ECO:0000256" key="7">
    <source>
        <dbReference type="ARBA" id="ARBA00008299"/>
    </source>
</evidence>
<dbReference type="Gene3D" id="3.10.20.810">
    <property type="entry name" value="Phosphoribosyl-AMP cyclohydrolase"/>
    <property type="match status" value="1"/>
</dbReference>
<evidence type="ECO:0000256" key="15">
    <source>
        <dbReference type="HAMAP-Rule" id="MF_01019"/>
    </source>
</evidence>
<dbReference type="EMBL" id="CP009889">
    <property type="protein sequence ID" value="AIY67044.1"/>
    <property type="molecule type" value="Genomic_DNA"/>
</dbReference>
<dbReference type="HOGENOM" id="CLU_048577_3_1_6"/>
<proteinExistence type="inferred from homology"/>
<evidence type="ECO:0000313" key="18">
    <source>
        <dbReference type="Proteomes" id="UP000030341"/>
    </source>
</evidence>
<dbReference type="AlphaFoldDB" id="A0A0A7EK91"/>
<dbReference type="EC" id="3.6.1.31" evidence="15"/>
<dbReference type="KEGG" id="pseo:OM33_18395"/>
<feature type="region of interest" description="Phosphoribosyl-ATP pyrophosphohydrolase" evidence="15">
    <location>
        <begin position="115"/>
        <end position="203"/>
    </location>
</feature>
<dbReference type="SUPFAM" id="SSF141734">
    <property type="entry name" value="HisI-like"/>
    <property type="match status" value="1"/>
</dbReference>
<evidence type="ECO:0000256" key="14">
    <source>
        <dbReference type="ARBA" id="ARBA00023268"/>
    </source>
</evidence>
<keyword evidence="12 15" id="KW-0067">ATP-binding</keyword>
<comment type="similarity">
    <text evidence="7 15">In the N-terminal section; belongs to the PRA-CH family.</text>
</comment>
<evidence type="ECO:0000256" key="10">
    <source>
        <dbReference type="ARBA" id="ARBA00022741"/>
    </source>
</evidence>
<keyword evidence="18" id="KW-1185">Reference proteome</keyword>
<dbReference type="SUPFAM" id="SSF101386">
    <property type="entry name" value="all-alpha NTP pyrophosphatases"/>
    <property type="match status" value="1"/>
</dbReference>
<keyword evidence="8 15" id="KW-0963">Cytoplasm</keyword>
<protein>
    <recommendedName>
        <fullName evidence="15">Histidine biosynthesis bifunctional protein HisIE</fullName>
    </recommendedName>
    <domain>
        <recommendedName>
            <fullName evidence="15">Phosphoribosyl-AMP cyclohydrolase</fullName>
            <shortName evidence="15">PRA-CH</shortName>
            <ecNumber evidence="15">3.5.4.19</ecNumber>
        </recommendedName>
    </domain>
    <domain>
        <recommendedName>
            <fullName evidence="15">Phosphoribosyl-ATP pyrophosphatase</fullName>
            <shortName evidence="15">PRA-PH</shortName>
            <ecNumber evidence="15">3.6.1.31</ecNumber>
        </recommendedName>
    </domain>
</protein>
<evidence type="ECO:0000256" key="9">
    <source>
        <dbReference type="ARBA" id="ARBA00022605"/>
    </source>
</evidence>
<dbReference type="Pfam" id="PF01503">
    <property type="entry name" value="PRA-PH"/>
    <property type="match status" value="1"/>
</dbReference>
<dbReference type="InterPro" id="IPR038019">
    <property type="entry name" value="PRib_AMP_CycHydrolase_sf"/>
</dbReference>
<dbReference type="NCBIfam" id="TIGR03188">
    <property type="entry name" value="histidine_hisI"/>
    <property type="match status" value="1"/>
</dbReference>
<dbReference type="InterPro" id="IPR021130">
    <property type="entry name" value="PRib-ATP_PPHydrolase-like"/>
</dbReference>
<evidence type="ECO:0000259" key="16">
    <source>
        <dbReference type="Pfam" id="PF01502"/>
    </source>
</evidence>
<evidence type="ECO:0000256" key="11">
    <source>
        <dbReference type="ARBA" id="ARBA00022801"/>
    </source>
</evidence>
<dbReference type="InterPro" id="IPR002496">
    <property type="entry name" value="PRib_AMP_CycHydrolase_dom"/>
</dbReference>
<keyword evidence="11 15" id="KW-0378">Hydrolase</keyword>
<comment type="pathway">
    <text evidence="4 15">Amino-acid biosynthesis; L-histidine biosynthesis; L-histidine from 5-phospho-alpha-D-ribose 1-diphosphate: step 3/9.</text>
</comment>
<evidence type="ECO:0000256" key="13">
    <source>
        <dbReference type="ARBA" id="ARBA00023102"/>
    </source>
</evidence>
<dbReference type="PANTHER" id="PTHR42945:SF9">
    <property type="entry name" value="HISTIDINE BIOSYNTHESIS BIFUNCTIONAL PROTEIN HISIE"/>
    <property type="match status" value="1"/>
</dbReference>
<comment type="catalytic activity">
    <reaction evidence="2 15">
        <text>1-(5-phospho-beta-D-ribosyl)-ATP + H2O = 1-(5-phospho-beta-D-ribosyl)-5'-AMP + diphosphate + H(+)</text>
        <dbReference type="Rhea" id="RHEA:22828"/>
        <dbReference type="ChEBI" id="CHEBI:15377"/>
        <dbReference type="ChEBI" id="CHEBI:15378"/>
        <dbReference type="ChEBI" id="CHEBI:33019"/>
        <dbReference type="ChEBI" id="CHEBI:59457"/>
        <dbReference type="ChEBI" id="CHEBI:73183"/>
        <dbReference type="EC" id="3.6.1.31"/>
    </reaction>
</comment>
<dbReference type="GO" id="GO:0004635">
    <property type="term" value="F:phosphoribosyl-AMP cyclohydrolase activity"/>
    <property type="evidence" value="ECO:0007669"/>
    <property type="project" value="UniProtKB-UniRule"/>
</dbReference>
<feature type="domain" description="Phosphoribosyl-AMP cyclohydrolase" evidence="16">
    <location>
        <begin position="33"/>
        <end position="105"/>
    </location>
</feature>
<accession>A0A0A7EK91</accession>
<dbReference type="eggNOG" id="COG0140">
    <property type="taxonomic scope" value="Bacteria"/>
</dbReference>
<dbReference type="InterPro" id="IPR008179">
    <property type="entry name" value="HisE"/>
</dbReference>
<evidence type="ECO:0000256" key="4">
    <source>
        <dbReference type="ARBA" id="ARBA00005169"/>
    </source>
</evidence>
<dbReference type="FunFam" id="3.10.20.810:FF:000001">
    <property type="entry name" value="Histidine biosynthesis bifunctional protein HisIE"/>
    <property type="match status" value="1"/>
</dbReference>
<dbReference type="HAMAP" id="MF_01020">
    <property type="entry name" value="HisE"/>
    <property type="match status" value="1"/>
</dbReference>
<comment type="subcellular location">
    <subcellularLocation>
        <location evidence="3 15">Cytoplasm</location>
    </subcellularLocation>
</comment>
<comment type="similarity">
    <text evidence="6 15">In the C-terminal section; belongs to the PRA-PH family.</text>
</comment>
<dbReference type="InterPro" id="IPR023019">
    <property type="entry name" value="His_synth_HisIE"/>
</dbReference>
<comment type="pathway">
    <text evidence="5 15">Amino-acid biosynthesis; L-histidine biosynthesis; L-histidine from 5-phospho-alpha-D-ribose 1-diphosphate: step 2/9.</text>
</comment>
<keyword evidence="10 15" id="KW-0547">Nucleotide-binding</keyword>
<dbReference type="NCBIfam" id="NF002747">
    <property type="entry name" value="PRK02759.1"/>
    <property type="match status" value="1"/>
</dbReference>
<evidence type="ECO:0000256" key="12">
    <source>
        <dbReference type="ARBA" id="ARBA00022840"/>
    </source>
</evidence>
<dbReference type="FunFam" id="1.10.287.1080:FF:000002">
    <property type="entry name" value="Histidine biosynthesis bifunctional protein HisIE"/>
    <property type="match status" value="1"/>
</dbReference>
<keyword evidence="14 15" id="KW-0511">Multifunctional enzyme</keyword>
<comment type="catalytic activity">
    <reaction evidence="1 15">
        <text>1-(5-phospho-beta-D-ribosyl)-5'-AMP + H2O = 1-(5-phospho-beta-D-ribosyl)-5-[(5-phospho-beta-D-ribosylamino)methylideneamino]imidazole-4-carboxamide</text>
        <dbReference type="Rhea" id="RHEA:20049"/>
        <dbReference type="ChEBI" id="CHEBI:15377"/>
        <dbReference type="ChEBI" id="CHEBI:58435"/>
        <dbReference type="ChEBI" id="CHEBI:59457"/>
        <dbReference type="EC" id="3.5.4.19"/>
    </reaction>
</comment>
<organism evidence="17 18">
    <name type="scientific">Pseudoalteromonas piratica</name>
    <dbReference type="NCBI Taxonomy" id="1348114"/>
    <lineage>
        <taxon>Bacteria</taxon>
        <taxon>Pseudomonadati</taxon>
        <taxon>Pseudomonadota</taxon>
        <taxon>Gammaproteobacteria</taxon>
        <taxon>Alteromonadales</taxon>
        <taxon>Pseudoalteromonadaceae</taxon>
        <taxon>Pseudoalteromonas</taxon>
    </lineage>
</organism>
<name>A0A0A7EK91_9GAMM</name>
<dbReference type="GO" id="GO:0000105">
    <property type="term" value="P:L-histidine biosynthetic process"/>
    <property type="evidence" value="ECO:0007669"/>
    <property type="project" value="UniProtKB-UniRule"/>
</dbReference>
<reference evidence="17 18" key="1">
    <citation type="submission" date="2014-11" db="EMBL/GenBank/DDBJ databases">
        <title>Complete Genome Sequence of Pseudoalteromonas sp. Strain OCN003 Isolated from Kaneohe Bay, Oahu, Hawaii.</title>
        <authorList>
            <person name="Beurmann S."/>
            <person name="Videau P."/>
            <person name="Ushijima B."/>
            <person name="Smith A.M."/>
            <person name="Aeby G.S."/>
            <person name="Callahan S.M."/>
            <person name="Belcaid M."/>
        </authorList>
    </citation>
    <scope>NUCLEOTIDE SEQUENCE [LARGE SCALE GENOMIC DNA]</scope>
    <source>
        <strain evidence="17 18">OCN003</strain>
    </source>
</reference>
<evidence type="ECO:0000256" key="8">
    <source>
        <dbReference type="ARBA" id="ARBA00022490"/>
    </source>
</evidence>
<evidence type="ECO:0000256" key="6">
    <source>
        <dbReference type="ARBA" id="ARBA00007731"/>
    </source>
</evidence>
<dbReference type="GO" id="GO:0005524">
    <property type="term" value="F:ATP binding"/>
    <property type="evidence" value="ECO:0007669"/>
    <property type="project" value="UniProtKB-KW"/>
</dbReference>
<dbReference type="STRING" id="1348114.OM33_18395"/>
<dbReference type="EC" id="3.5.4.19" evidence="15"/>
<evidence type="ECO:0000313" key="17">
    <source>
        <dbReference type="EMBL" id="AIY67044.1"/>
    </source>
</evidence>
<dbReference type="GO" id="GO:0004636">
    <property type="term" value="F:phosphoribosyl-ATP diphosphatase activity"/>
    <property type="evidence" value="ECO:0007669"/>
    <property type="project" value="UniProtKB-UniRule"/>
</dbReference>
<gene>
    <name evidence="15" type="primary">hisI</name>
    <name evidence="15" type="synonym">hisIE</name>
    <name evidence="17" type="ORF">OM33_18395</name>
</gene>
<dbReference type="CDD" id="cd11534">
    <property type="entry name" value="NTP-PPase_HisIE_like"/>
    <property type="match status" value="1"/>
</dbReference>